<proteinExistence type="inferred from homology"/>
<accession>A0ABZ2TKR4</accession>
<keyword evidence="5 8" id="KW-0067">ATP-binding</keyword>
<comment type="catalytic activity">
    <reaction evidence="6 8">
        <text>dCMP + ATP = dCDP + ADP</text>
        <dbReference type="Rhea" id="RHEA:25094"/>
        <dbReference type="ChEBI" id="CHEBI:30616"/>
        <dbReference type="ChEBI" id="CHEBI:57566"/>
        <dbReference type="ChEBI" id="CHEBI:58593"/>
        <dbReference type="ChEBI" id="CHEBI:456216"/>
        <dbReference type="EC" id="2.7.4.25"/>
    </reaction>
</comment>
<dbReference type="GO" id="GO:0016301">
    <property type="term" value="F:kinase activity"/>
    <property type="evidence" value="ECO:0007669"/>
    <property type="project" value="UniProtKB-KW"/>
</dbReference>
<keyword evidence="4 8" id="KW-0418">Kinase</keyword>
<comment type="subcellular location">
    <subcellularLocation>
        <location evidence="8">Cytoplasm</location>
    </subcellularLocation>
</comment>
<organism evidence="10 11">
    <name type="scientific">Metamycoplasma faucium</name>
    <dbReference type="NCBI Taxonomy" id="56142"/>
    <lineage>
        <taxon>Bacteria</taxon>
        <taxon>Bacillati</taxon>
        <taxon>Mycoplasmatota</taxon>
        <taxon>Mycoplasmoidales</taxon>
        <taxon>Metamycoplasmataceae</taxon>
        <taxon>Metamycoplasma</taxon>
    </lineage>
</organism>
<keyword evidence="2 8" id="KW-0808">Transferase</keyword>
<evidence type="ECO:0000256" key="5">
    <source>
        <dbReference type="ARBA" id="ARBA00022840"/>
    </source>
</evidence>
<dbReference type="InterPro" id="IPR011994">
    <property type="entry name" value="Cytidylate_kinase_dom"/>
</dbReference>
<name>A0ABZ2TKR4_9BACT</name>
<sequence length="226" mass="25957">MLNEKRINIAIDGPSGVGKSVISKMLAKKLNYKFLSSGNFYRIVAYNIIQKNIDPNISKNIISSTDFSLIEILEDETILYNKKNITKEIREEEVSKIASIIAKYQPLREKINNFIQEYSKKNSGIIVDGRDATYRILPNAEAKFFMWASPEIRAKRRHNQNVQMGIKSDYNEILTSIKERDHADMSRKNDPLKVSEGSVEIDTTDMSVEENFEIIYNKVLAIIKES</sequence>
<comment type="similarity">
    <text evidence="1 8">Belongs to the cytidylate kinase family. Type 1 subfamily.</text>
</comment>
<gene>
    <name evidence="8 10" type="primary">cmk</name>
    <name evidence="10" type="ORF">LQ356_02350</name>
</gene>
<dbReference type="RefSeq" id="WP_405311248.1">
    <property type="nucleotide sequence ID" value="NZ_CP088155.1"/>
</dbReference>
<keyword evidence="3 8" id="KW-0547">Nucleotide-binding</keyword>
<evidence type="ECO:0000256" key="4">
    <source>
        <dbReference type="ARBA" id="ARBA00022777"/>
    </source>
</evidence>
<evidence type="ECO:0000259" key="9">
    <source>
        <dbReference type="Pfam" id="PF02224"/>
    </source>
</evidence>
<dbReference type="InterPro" id="IPR003136">
    <property type="entry name" value="Cytidylate_kin"/>
</dbReference>
<reference evidence="10" key="1">
    <citation type="submission" date="2021-11" db="EMBL/GenBank/DDBJ databases">
        <title>The first genome sequence of unculturable Mycoplasma faucium obtained by de novo assembly of metagenomic reads.</title>
        <authorList>
            <person name="Sabat A.J."/>
            <person name="Bathoorn E."/>
            <person name="Akkerboom V."/>
            <person name="Friedrich A.W."/>
        </authorList>
    </citation>
    <scope>NUCLEOTIDE SEQUENCE [LARGE SCALE GENOMIC DNA]</scope>
    <source>
        <strain evidence="10">UMCG-MFM1</strain>
    </source>
</reference>
<dbReference type="EC" id="2.7.4.25" evidence="8"/>
<protein>
    <recommendedName>
        <fullName evidence="8">Cytidylate kinase</fullName>
        <shortName evidence="8">CK</shortName>
        <ecNumber evidence="8">2.7.4.25</ecNumber>
    </recommendedName>
    <alternativeName>
        <fullName evidence="8">Cytidine monophosphate kinase</fullName>
        <shortName evidence="8">CMP kinase</shortName>
    </alternativeName>
</protein>
<evidence type="ECO:0000256" key="6">
    <source>
        <dbReference type="ARBA" id="ARBA00047615"/>
    </source>
</evidence>
<dbReference type="NCBIfam" id="TIGR00017">
    <property type="entry name" value="cmk"/>
    <property type="match status" value="1"/>
</dbReference>
<feature type="domain" description="Cytidylate kinase" evidence="9">
    <location>
        <begin position="9"/>
        <end position="218"/>
    </location>
</feature>
<dbReference type="EMBL" id="CP088155">
    <property type="protein sequence ID" value="WYM97040.1"/>
    <property type="molecule type" value="Genomic_DNA"/>
</dbReference>
<evidence type="ECO:0000256" key="8">
    <source>
        <dbReference type="HAMAP-Rule" id="MF_00238"/>
    </source>
</evidence>
<dbReference type="Gene3D" id="3.40.50.300">
    <property type="entry name" value="P-loop containing nucleotide triphosphate hydrolases"/>
    <property type="match status" value="1"/>
</dbReference>
<dbReference type="SUPFAM" id="SSF52540">
    <property type="entry name" value="P-loop containing nucleoside triphosphate hydrolases"/>
    <property type="match status" value="1"/>
</dbReference>
<keyword evidence="8" id="KW-0963">Cytoplasm</keyword>
<comment type="catalytic activity">
    <reaction evidence="7 8">
        <text>CMP + ATP = CDP + ADP</text>
        <dbReference type="Rhea" id="RHEA:11600"/>
        <dbReference type="ChEBI" id="CHEBI:30616"/>
        <dbReference type="ChEBI" id="CHEBI:58069"/>
        <dbReference type="ChEBI" id="CHEBI:60377"/>
        <dbReference type="ChEBI" id="CHEBI:456216"/>
        <dbReference type="EC" id="2.7.4.25"/>
    </reaction>
</comment>
<evidence type="ECO:0000313" key="10">
    <source>
        <dbReference type="EMBL" id="WYM97040.1"/>
    </source>
</evidence>
<evidence type="ECO:0000256" key="3">
    <source>
        <dbReference type="ARBA" id="ARBA00022741"/>
    </source>
</evidence>
<feature type="binding site" evidence="8">
    <location>
        <begin position="13"/>
        <end position="21"/>
    </location>
    <ligand>
        <name>ATP</name>
        <dbReference type="ChEBI" id="CHEBI:30616"/>
    </ligand>
</feature>
<dbReference type="HAMAP" id="MF_00238">
    <property type="entry name" value="Cytidyl_kinase_type1"/>
    <property type="match status" value="1"/>
</dbReference>
<keyword evidence="11" id="KW-1185">Reference proteome</keyword>
<dbReference type="Proteomes" id="UP001622612">
    <property type="component" value="Chromosome"/>
</dbReference>
<evidence type="ECO:0000256" key="2">
    <source>
        <dbReference type="ARBA" id="ARBA00022679"/>
    </source>
</evidence>
<dbReference type="Pfam" id="PF02224">
    <property type="entry name" value="Cytidylate_kin"/>
    <property type="match status" value="1"/>
</dbReference>
<dbReference type="InterPro" id="IPR027417">
    <property type="entry name" value="P-loop_NTPase"/>
</dbReference>
<evidence type="ECO:0000256" key="1">
    <source>
        <dbReference type="ARBA" id="ARBA00009427"/>
    </source>
</evidence>
<dbReference type="CDD" id="cd02020">
    <property type="entry name" value="CMPK"/>
    <property type="match status" value="1"/>
</dbReference>
<evidence type="ECO:0000256" key="7">
    <source>
        <dbReference type="ARBA" id="ARBA00048478"/>
    </source>
</evidence>
<evidence type="ECO:0000313" key="11">
    <source>
        <dbReference type="Proteomes" id="UP001622612"/>
    </source>
</evidence>